<reference evidence="1 2" key="1">
    <citation type="submission" date="2013-12" db="EMBL/GenBank/DDBJ databases">
        <title>Comparative genomics of relapsing fever spirochetes.</title>
        <authorList>
            <person name="Schwan T.G."/>
            <person name="Raffel S.J."/>
            <person name="Porcella S.F."/>
        </authorList>
    </citation>
    <scope>NUCLEOTIDE SEQUENCE [LARGE SCALE GENOMIC DNA]</scope>
    <source>
        <strain evidence="1 2">CR2A</strain>
    </source>
</reference>
<dbReference type="Gene3D" id="1.10.3160.10">
    <property type="entry name" value="Bbcrasp-1"/>
    <property type="match status" value="1"/>
</dbReference>
<evidence type="ECO:0000313" key="2">
    <source>
        <dbReference type="Proteomes" id="UP000019148"/>
    </source>
</evidence>
<dbReference type="RefSeq" id="WP_038366933.1">
    <property type="nucleotide sequence ID" value="NZ_AZIT01000002.1"/>
</dbReference>
<comment type="caution">
    <text evidence="1">The sequence shown here is derived from an EMBL/GenBank/DDBJ whole genome shotgun (WGS) entry which is preliminary data.</text>
</comment>
<dbReference type="EMBL" id="AZIT01000002">
    <property type="protein sequence ID" value="ETZ17880.1"/>
    <property type="molecule type" value="Genomic_DNA"/>
</dbReference>
<dbReference type="Pfam" id="PF05714">
    <property type="entry name" value="PFam54_60"/>
    <property type="match status" value="1"/>
</dbReference>
<accession>W6TH96</accession>
<dbReference type="PATRIC" id="fig|1432657.3.peg.1060"/>
<dbReference type="AlphaFoldDB" id="W6TH96"/>
<protein>
    <submittedName>
        <fullName evidence="1">Putative membrane spanning protein</fullName>
    </submittedName>
</protein>
<organism evidence="1 2">
    <name type="scientific">Borrelia duttonii CR2A</name>
    <dbReference type="NCBI Taxonomy" id="1432657"/>
    <lineage>
        <taxon>Bacteria</taxon>
        <taxon>Pseudomonadati</taxon>
        <taxon>Spirochaetota</taxon>
        <taxon>Spirochaetia</taxon>
        <taxon>Spirochaetales</taxon>
        <taxon>Borreliaceae</taxon>
        <taxon>Borrelia</taxon>
    </lineage>
</organism>
<dbReference type="Proteomes" id="UP000019148">
    <property type="component" value="Unassembled WGS sequence"/>
</dbReference>
<sequence>MKRKDFILFIMFVFILILLLLVSCGPKKKYTPVSSAVGRNKVGVPLTKPRFGATALSGNGVSQVGTVTGTVGSQVGAGNGVSQVGAVTGTGNGVSQVGTVTGTVGSQVGAGNGGSQVGAVNVGLNGGAGDNEQILKQKEIKDIKIPDKVLKILETHDNENWDEDAAGYNLKGANQLFTKVKYSVIIEGGGLLYFLYNDATDETRAQESKALRREFYLACEYNANFIKAFAGVVNKLVATDELVDKNKVELEQFVETVRFYARFYYDAYSILKEKQNKLDALTLGQLQWLKAAFLELEKEQQELHKVIQLIINDYNNDTPINSSEPTHNLKSSDTLPSEIIQYWKEDTRSGEFISKRDVLANTSSKIVDLLGDL</sequence>
<evidence type="ECO:0000313" key="1">
    <source>
        <dbReference type="EMBL" id="ETZ17880.1"/>
    </source>
</evidence>
<proteinExistence type="predicted"/>
<gene>
    <name evidence="1" type="ORF">BDCR2A_01075</name>
</gene>
<dbReference type="InterPro" id="IPR008421">
    <property type="entry name" value="Borrelia_lipoprotein_PFam54/60"/>
</dbReference>
<name>W6TH96_9SPIR</name>
<dbReference type="PROSITE" id="PS51257">
    <property type="entry name" value="PROKAR_LIPOPROTEIN"/>
    <property type="match status" value="1"/>
</dbReference>